<organism evidence="1">
    <name type="scientific">Spirodela intermedia</name>
    <name type="common">Intermediate duckweed</name>
    <dbReference type="NCBI Taxonomy" id="51605"/>
    <lineage>
        <taxon>Eukaryota</taxon>
        <taxon>Viridiplantae</taxon>
        <taxon>Streptophyta</taxon>
        <taxon>Embryophyta</taxon>
        <taxon>Tracheophyta</taxon>
        <taxon>Spermatophyta</taxon>
        <taxon>Magnoliopsida</taxon>
        <taxon>Liliopsida</taxon>
        <taxon>Araceae</taxon>
        <taxon>Lemnoideae</taxon>
        <taxon>Spirodela</taxon>
    </lineage>
</organism>
<evidence type="ECO:0000313" key="1">
    <source>
        <dbReference type="EMBL" id="CAA2633719.1"/>
    </source>
</evidence>
<dbReference type="AlphaFoldDB" id="A0A7I8JRI7"/>
<evidence type="ECO:0000313" key="2">
    <source>
        <dbReference type="Proteomes" id="UP001189122"/>
    </source>
</evidence>
<sequence>MKIARSKLICGRYRGLVYPNEIEIDFQQGGNSRIPYVHVPAARMISLFPLTKHPLYLRFSSGTGTEIGTFSTLFTLVTGGFGEDLCGYLSGGDARLTSVLISFLIYLGEKNKIEWANEDHCYNITFISG</sequence>
<dbReference type="EMBL" id="LR743604">
    <property type="protein sequence ID" value="CAA2633719.1"/>
    <property type="molecule type" value="Genomic_DNA"/>
</dbReference>
<reference evidence="1 2" key="1">
    <citation type="submission" date="2019-12" db="EMBL/GenBank/DDBJ databases">
        <authorList>
            <person name="Scholz U."/>
            <person name="Mascher M."/>
            <person name="Fiebig A."/>
        </authorList>
    </citation>
    <scope>NUCLEOTIDE SEQUENCE</scope>
</reference>
<keyword evidence="2" id="KW-1185">Reference proteome</keyword>
<gene>
    <name evidence="1" type="ORF">SI7747_17019206</name>
</gene>
<dbReference type="EMBL" id="CACRZD030000017">
    <property type="protein sequence ID" value="CAA6672790.1"/>
    <property type="molecule type" value="Genomic_DNA"/>
</dbReference>
<name>A0A7I8JRI7_SPIIN</name>
<accession>A0A7I8JRI7</accession>
<proteinExistence type="predicted"/>
<protein>
    <submittedName>
        <fullName evidence="1">Uncharacterized protein</fullName>
    </submittedName>
</protein>
<dbReference type="Proteomes" id="UP001189122">
    <property type="component" value="Unassembled WGS sequence"/>
</dbReference>